<proteinExistence type="predicted"/>
<evidence type="ECO:0000313" key="2">
    <source>
        <dbReference type="Proteomes" id="UP000007599"/>
    </source>
</evidence>
<dbReference type="SUPFAM" id="SSF49464">
    <property type="entry name" value="Carboxypeptidase regulatory domain-like"/>
    <property type="match status" value="1"/>
</dbReference>
<keyword evidence="2" id="KW-1185">Reference proteome</keyword>
<dbReference type="Proteomes" id="UP000007599">
    <property type="component" value="Chromosome I"/>
</dbReference>
<dbReference type="Pfam" id="PF13715">
    <property type="entry name" value="CarbopepD_reg_2"/>
    <property type="match status" value="1"/>
</dbReference>
<dbReference type="STRING" id="1094466.KQS_13900"/>
<name>H8XS93_FLAIG</name>
<accession>H8XS93</accession>
<dbReference type="HOGENOM" id="CLU_929838_0_0_10"/>
<dbReference type="AlphaFoldDB" id="H8XS93"/>
<dbReference type="OrthoDB" id="914976at2"/>
<dbReference type="eggNOG" id="COG4771">
    <property type="taxonomic scope" value="Bacteria"/>
</dbReference>
<reference evidence="2" key="2">
    <citation type="submission" date="2012-03" db="EMBL/GenBank/DDBJ databases">
        <title>Complete genome sequence of Flavobacterium indicum GPTSA100-9T, isolated from warm spring water.</title>
        <authorList>
            <person name="Barbier P."/>
            <person name="Houel A."/>
            <person name="Loux V."/>
            <person name="Poulain J."/>
            <person name="Bernardet J.-F."/>
            <person name="Touchon M."/>
            <person name="Duchaud E."/>
        </authorList>
    </citation>
    <scope>NUCLEOTIDE SEQUENCE [LARGE SCALE GENOMIC DNA]</scope>
    <source>
        <strain evidence="2">DSM 17447 / CIP 109464 / GPTSA100-9</strain>
    </source>
</reference>
<dbReference type="InterPro" id="IPR008969">
    <property type="entry name" value="CarboxyPept-like_regulatory"/>
</dbReference>
<gene>
    <name evidence="1" type="ordered locus">KQS_13900</name>
</gene>
<dbReference type="EMBL" id="HE774682">
    <property type="protein sequence ID" value="CCG54677.1"/>
    <property type="molecule type" value="Genomic_DNA"/>
</dbReference>
<reference evidence="1 2" key="1">
    <citation type="journal article" date="2012" name="J. Bacteriol.">
        <title>Complete Genome Sequence of Flavobacterium indicum GPSTA100-9T, Isolated from Warm Spring Water.</title>
        <authorList>
            <person name="Barbier P."/>
            <person name="Houel A."/>
            <person name="Loux V."/>
            <person name="Poulain J."/>
            <person name="Bernardet J.F."/>
            <person name="Touchon M."/>
            <person name="Duchaud E."/>
        </authorList>
    </citation>
    <scope>NUCLEOTIDE SEQUENCE [LARGE SCALE GENOMIC DNA]</scope>
    <source>
        <strain evidence="2">DSM 17447 / CIP 109464 / GPTSA100-9</strain>
    </source>
</reference>
<sequence>MNKIILFFLFSTALSAQIKGVVKDSITKEPIPFVNIYASNNKVFNSDSKGNFVLDENIKGKAIFQLFGYQSKSCELSDNMEIKLIPIENQIKEVIIKREKQKIEKEIDIFESYGFRYHNNNHGCAILLKKDSLNKNCNFLKKIKFHTDSNIEKAKLKISFLNNSKFNSIEQNEIVHDTIIEVKKGGRSNLLDLSNKDILIPDEGLFICFENLLIEENKYYFETTGRMPNGEKKTFKSMSYEPEISLVPSNQFIVYYRKFNNWEKAKKVIIEKPNSYEMLLLKKYHEKILTPSVKITLTN</sequence>
<dbReference type="KEGG" id="fin:KQS_13900"/>
<protein>
    <submittedName>
        <fullName evidence="1">Probable outer membrane protein</fullName>
    </submittedName>
</protein>
<evidence type="ECO:0000313" key="1">
    <source>
        <dbReference type="EMBL" id="CCG54677.1"/>
    </source>
</evidence>
<dbReference type="RefSeq" id="WP_014389794.1">
    <property type="nucleotide sequence ID" value="NC_017025.1"/>
</dbReference>
<organism evidence="1 2">
    <name type="scientific">Flavobacterium indicum (strain DSM 17447 / CIP 109464 / GPTSA100-9)</name>
    <dbReference type="NCBI Taxonomy" id="1094466"/>
    <lineage>
        <taxon>Bacteria</taxon>
        <taxon>Pseudomonadati</taxon>
        <taxon>Bacteroidota</taxon>
        <taxon>Flavobacteriia</taxon>
        <taxon>Flavobacteriales</taxon>
        <taxon>Flavobacteriaceae</taxon>
        <taxon>Flavobacterium</taxon>
    </lineage>
</organism>
<dbReference type="PATRIC" id="fig|1094466.5.peg.2727"/>